<dbReference type="NCBIfam" id="TIGR00277">
    <property type="entry name" value="HDIG"/>
    <property type="match status" value="1"/>
</dbReference>
<comment type="caution">
    <text evidence="2">The sequence shown here is derived from an EMBL/GenBank/DDBJ whole genome shotgun (WGS) entry which is preliminary data.</text>
</comment>
<dbReference type="PROSITE" id="PS51831">
    <property type="entry name" value="HD"/>
    <property type="match status" value="1"/>
</dbReference>
<feature type="domain" description="HD" evidence="1">
    <location>
        <begin position="23"/>
        <end position="133"/>
    </location>
</feature>
<dbReference type="PANTHER" id="PTHR38659">
    <property type="entry name" value="METAL-DEPENDENT PHOSPHOHYDROLASE"/>
    <property type="match status" value="1"/>
</dbReference>
<dbReference type="InterPro" id="IPR006675">
    <property type="entry name" value="HDIG_dom"/>
</dbReference>
<dbReference type="AlphaFoldDB" id="X1DP93"/>
<dbReference type="SUPFAM" id="SSF109604">
    <property type="entry name" value="HD-domain/PDEase-like"/>
    <property type="match status" value="1"/>
</dbReference>
<protein>
    <recommendedName>
        <fullName evidence="1">HD domain-containing protein</fullName>
    </recommendedName>
</protein>
<evidence type="ECO:0000259" key="1">
    <source>
        <dbReference type="PROSITE" id="PS51831"/>
    </source>
</evidence>
<dbReference type="EMBL" id="BARU01001973">
    <property type="protein sequence ID" value="GAH22776.1"/>
    <property type="molecule type" value="Genomic_DNA"/>
</dbReference>
<name>X1DP93_9ZZZZ</name>
<evidence type="ECO:0000313" key="2">
    <source>
        <dbReference type="EMBL" id="GAH22776.1"/>
    </source>
</evidence>
<proteinExistence type="predicted"/>
<dbReference type="PANTHER" id="PTHR38659:SF1">
    <property type="entry name" value="METAL DEPENDENT PHOSPHOHYDROLASE"/>
    <property type="match status" value="1"/>
</dbReference>
<sequence length="186" mass="20527">MSIKVNRDEILDSIRVNVQDKNMVKHMLATEAIMRALAKKLGEDEEEWGLTGLLHDIDVELVERDPGSHSKLGADIAQELGASEKMAHAILCHNEAHGIPRETTLDKVLFCVDPLSGLITAAALVRPDKLNGLTTKSVMKRFREKRFAAGVSREQLLGCQEIGLELEEFVALGLEAMKSITSELEL</sequence>
<dbReference type="InterPro" id="IPR006674">
    <property type="entry name" value="HD_domain"/>
</dbReference>
<reference evidence="2" key="1">
    <citation type="journal article" date="2014" name="Front. Microbiol.">
        <title>High frequency of phylogenetically diverse reductive dehalogenase-homologous genes in deep subseafloor sedimentary metagenomes.</title>
        <authorList>
            <person name="Kawai M."/>
            <person name="Futagami T."/>
            <person name="Toyoda A."/>
            <person name="Takaki Y."/>
            <person name="Nishi S."/>
            <person name="Hori S."/>
            <person name="Arai W."/>
            <person name="Tsubouchi T."/>
            <person name="Morono Y."/>
            <person name="Uchiyama I."/>
            <person name="Ito T."/>
            <person name="Fujiyama A."/>
            <person name="Inagaki F."/>
            <person name="Takami H."/>
        </authorList>
    </citation>
    <scope>NUCLEOTIDE SEQUENCE</scope>
    <source>
        <strain evidence="2">Expedition CK06-06</strain>
    </source>
</reference>
<accession>X1DP93</accession>
<dbReference type="Gene3D" id="1.10.3210.10">
    <property type="entry name" value="Hypothetical protein af1432"/>
    <property type="match status" value="1"/>
</dbReference>
<dbReference type="Pfam" id="PF01966">
    <property type="entry name" value="HD"/>
    <property type="match status" value="1"/>
</dbReference>
<gene>
    <name evidence="2" type="ORF">S03H2_04861</name>
</gene>
<organism evidence="2">
    <name type="scientific">marine sediment metagenome</name>
    <dbReference type="NCBI Taxonomy" id="412755"/>
    <lineage>
        <taxon>unclassified sequences</taxon>
        <taxon>metagenomes</taxon>
        <taxon>ecological metagenomes</taxon>
    </lineage>
</organism>